<keyword evidence="1" id="KW-0238">DNA-binding</keyword>
<reference evidence="3" key="1">
    <citation type="submission" date="2019-10" db="EMBL/GenBank/DDBJ databases">
        <title>Draft genome sequece of Microseira wollei NIES-4236.</title>
        <authorList>
            <person name="Yamaguchi H."/>
            <person name="Suzuki S."/>
            <person name="Kawachi M."/>
        </authorList>
    </citation>
    <scope>NUCLEOTIDE SEQUENCE</scope>
    <source>
        <strain evidence="3">NIES-4236</strain>
    </source>
</reference>
<accession>A0AAV3XAM8</accession>
<dbReference type="InterPro" id="IPR010095">
    <property type="entry name" value="Cas12f1-like_TNB"/>
</dbReference>
<evidence type="ECO:0000256" key="1">
    <source>
        <dbReference type="ARBA" id="ARBA00023125"/>
    </source>
</evidence>
<protein>
    <submittedName>
        <fullName evidence="3">ISSoc1, transposase</fullName>
    </submittedName>
</protein>
<dbReference type="Pfam" id="PF07282">
    <property type="entry name" value="Cas12f1-like_TNB"/>
    <property type="match status" value="1"/>
</dbReference>
<evidence type="ECO:0000259" key="2">
    <source>
        <dbReference type="Pfam" id="PF07282"/>
    </source>
</evidence>
<comment type="caution">
    <text evidence="3">The sequence shown here is derived from an EMBL/GenBank/DDBJ whole genome shotgun (WGS) entry which is preliminary data.</text>
</comment>
<proteinExistence type="predicted"/>
<dbReference type="GO" id="GO:0003677">
    <property type="term" value="F:DNA binding"/>
    <property type="evidence" value="ECO:0007669"/>
    <property type="project" value="UniProtKB-KW"/>
</dbReference>
<keyword evidence="4" id="KW-1185">Reference proteome</keyword>
<dbReference type="RefSeq" id="WP_226575910.1">
    <property type="nucleotide sequence ID" value="NZ_BLAY01000012.1"/>
</dbReference>
<dbReference type="AlphaFoldDB" id="A0AAV3XAM8"/>
<dbReference type="Proteomes" id="UP001050975">
    <property type="component" value="Unassembled WGS sequence"/>
</dbReference>
<evidence type="ECO:0000313" key="3">
    <source>
        <dbReference type="EMBL" id="GET36402.1"/>
    </source>
</evidence>
<evidence type="ECO:0000313" key="4">
    <source>
        <dbReference type="Proteomes" id="UP001050975"/>
    </source>
</evidence>
<feature type="domain" description="Cas12f1-like TNB" evidence="2">
    <location>
        <begin position="246"/>
        <end position="286"/>
    </location>
</feature>
<organism evidence="3 4">
    <name type="scientific">Microseira wollei NIES-4236</name>
    <dbReference type="NCBI Taxonomy" id="2530354"/>
    <lineage>
        <taxon>Bacteria</taxon>
        <taxon>Bacillati</taxon>
        <taxon>Cyanobacteriota</taxon>
        <taxon>Cyanophyceae</taxon>
        <taxon>Oscillatoriophycideae</taxon>
        <taxon>Aerosakkonematales</taxon>
        <taxon>Aerosakkonemataceae</taxon>
        <taxon>Microseira</taxon>
    </lineage>
</organism>
<name>A0AAV3XAM8_9CYAN</name>
<sequence>MSQVLTVSCKLEVLPQQVEKLDAVLSAFAKCCEYVNSHTPEKLTNQIAVQSLIYKEARAHSGLSAQMTIHAIRRVCANRKTAKQKGKPVKGFAPTSATYDSRTFTFRESDWVVSLTMLKGREKFKLHIGNYQKHLLAGQNPKSATLAKRFDGSFYLQIQLESAPPAIPETEDVLGVDLGRTDIAVTSEGEKFSGKEITQVRDRYSRVRASLQRQASKGTRSSRRRCRQVLKRLSGSERRFQAWLNHTSKTCHGCKVIGNRHGKKFECLNLACGWMGDADVNGAKNIAALGMLVNHPGGSEIMSCFLQDVVLRAAESPRCTAIAVSVG</sequence>
<dbReference type="EMBL" id="BLAY01000012">
    <property type="protein sequence ID" value="GET36402.1"/>
    <property type="molecule type" value="Genomic_DNA"/>
</dbReference>
<gene>
    <name evidence="3" type="ORF">MiSe_11530</name>
</gene>